<protein>
    <submittedName>
        <fullName evidence="3">Uncharacterized protein</fullName>
    </submittedName>
</protein>
<evidence type="ECO:0000313" key="3">
    <source>
        <dbReference type="EMBL" id="KAJ7644622.1"/>
    </source>
</evidence>
<reference evidence="3" key="1">
    <citation type="submission" date="2023-03" db="EMBL/GenBank/DDBJ databases">
        <title>Massive genome expansion in bonnet fungi (Mycena s.s.) driven by repeated elements and novel gene families across ecological guilds.</title>
        <authorList>
            <consortium name="Lawrence Berkeley National Laboratory"/>
            <person name="Harder C.B."/>
            <person name="Miyauchi S."/>
            <person name="Viragh M."/>
            <person name="Kuo A."/>
            <person name="Thoen E."/>
            <person name="Andreopoulos B."/>
            <person name="Lu D."/>
            <person name="Skrede I."/>
            <person name="Drula E."/>
            <person name="Henrissat B."/>
            <person name="Morin E."/>
            <person name="Kohler A."/>
            <person name="Barry K."/>
            <person name="LaButti K."/>
            <person name="Morin E."/>
            <person name="Salamov A."/>
            <person name="Lipzen A."/>
            <person name="Mereny Z."/>
            <person name="Hegedus B."/>
            <person name="Baldrian P."/>
            <person name="Stursova M."/>
            <person name="Weitz H."/>
            <person name="Taylor A."/>
            <person name="Grigoriev I.V."/>
            <person name="Nagy L.G."/>
            <person name="Martin F."/>
            <person name="Kauserud H."/>
        </authorList>
    </citation>
    <scope>NUCLEOTIDE SEQUENCE</scope>
    <source>
        <strain evidence="3">9284</strain>
    </source>
</reference>
<keyword evidence="2" id="KW-0732">Signal</keyword>
<evidence type="ECO:0000256" key="1">
    <source>
        <dbReference type="SAM" id="MobiDB-lite"/>
    </source>
</evidence>
<name>A0AAD7CBW1_9AGAR</name>
<comment type="caution">
    <text evidence="3">The sequence shown here is derived from an EMBL/GenBank/DDBJ whole genome shotgun (WGS) entry which is preliminary data.</text>
</comment>
<feature type="region of interest" description="Disordered" evidence="1">
    <location>
        <begin position="200"/>
        <end position="234"/>
    </location>
</feature>
<gene>
    <name evidence="3" type="ORF">FB45DRAFT_298242</name>
</gene>
<accession>A0AAD7CBW1</accession>
<dbReference type="EMBL" id="JARKIF010000003">
    <property type="protein sequence ID" value="KAJ7644622.1"/>
    <property type="molecule type" value="Genomic_DNA"/>
</dbReference>
<evidence type="ECO:0000256" key="2">
    <source>
        <dbReference type="SAM" id="SignalP"/>
    </source>
</evidence>
<sequence>MEKTLCPGGLLLIALQDLLFVKRAADSLTTLQSKDQGCHQIVLLFVGTSCIVRASSRARNGSGGHPHPNALAGSTPTTAAQCFLASRNGILAIRPHRSLRLQLQNGDLTLWVGRASPAQSFRMRILSCACEATEHEELIGPGYSLPRYPHHTSTASTSSYLTLASPRRRWCSIHGLALLPPRHLSLAVAVVGLAALSPNRSAPASWSRTIRPGGSASMAREGRASRAGAILSSR</sequence>
<feature type="chain" id="PRO_5042119729" evidence="2">
    <location>
        <begin position="28"/>
        <end position="234"/>
    </location>
</feature>
<proteinExistence type="predicted"/>
<organism evidence="3 4">
    <name type="scientific">Roridomyces roridus</name>
    <dbReference type="NCBI Taxonomy" id="1738132"/>
    <lineage>
        <taxon>Eukaryota</taxon>
        <taxon>Fungi</taxon>
        <taxon>Dikarya</taxon>
        <taxon>Basidiomycota</taxon>
        <taxon>Agaricomycotina</taxon>
        <taxon>Agaricomycetes</taxon>
        <taxon>Agaricomycetidae</taxon>
        <taxon>Agaricales</taxon>
        <taxon>Marasmiineae</taxon>
        <taxon>Mycenaceae</taxon>
        <taxon>Roridomyces</taxon>
    </lineage>
</organism>
<keyword evidence="4" id="KW-1185">Reference proteome</keyword>
<dbReference type="AlphaFoldDB" id="A0AAD7CBW1"/>
<dbReference type="Proteomes" id="UP001221142">
    <property type="component" value="Unassembled WGS sequence"/>
</dbReference>
<evidence type="ECO:0000313" key="4">
    <source>
        <dbReference type="Proteomes" id="UP001221142"/>
    </source>
</evidence>
<feature type="signal peptide" evidence="2">
    <location>
        <begin position="1"/>
        <end position="27"/>
    </location>
</feature>